<protein>
    <submittedName>
        <fullName evidence="3">DUF4065 domain-containing protein</fullName>
    </submittedName>
</protein>
<evidence type="ECO:0000313" key="3">
    <source>
        <dbReference type="WBParaSite" id="GPUH_0000330801-mRNA-1"/>
    </source>
</evidence>
<gene>
    <name evidence="1" type="ORF">GPUH_LOCUS3304</name>
</gene>
<sequence>MEPGLFSSECSLIDKKCKFKRNRKRTMKFALAFTLAIEYFSYCLQYKKYSIAKITSKPPNWIKAGCGSMGSSDGKDLAYEIAAVLELLDAYASMRKAKADQGKPTEEACGVYDLGALLGMDDDALASCLRRIDGHRWTKKFEEVAVPTFAEFMAHFDLGHRALATSSRTSLKNK</sequence>
<dbReference type="EMBL" id="UYRT01005567">
    <property type="protein sequence ID" value="VDK38953.1"/>
    <property type="molecule type" value="Genomic_DNA"/>
</dbReference>
<reference evidence="1 2" key="2">
    <citation type="submission" date="2018-11" db="EMBL/GenBank/DDBJ databases">
        <authorList>
            <consortium name="Pathogen Informatics"/>
        </authorList>
    </citation>
    <scope>NUCLEOTIDE SEQUENCE [LARGE SCALE GENOMIC DNA]</scope>
</reference>
<reference evidence="3" key="1">
    <citation type="submission" date="2016-06" db="UniProtKB">
        <authorList>
            <consortium name="WormBaseParasite"/>
        </authorList>
    </citation>
    <scope>IDENTIFICATION</scope>
</reference>
<evidence type="ECO:0000313" key="2">
    <source>
        <dbReference type="Proteomes" id="UP000271098"/>
    </source>
</evidence>
<name>A0A183D3L2_9BILA</name>
<dbReference type="Proteomes" id="UP000271098">
    <property type="component" value="Unassembled WGS sequence"/>
</dbReference>
<dbReference type="WBParaSite" id="GPUH_0000330801-mRNA-1">
    <property type="protein sequence ID" value="GPUH_0000330801-mRNA-1"/>
    <property type="gene ID" value="GPUH_0000330801"/>
</dbReference>
<dbReference type="AlphaFoldDB" id="A0A183D3L2"/>
<evidence type="ECO:0000313" key="1">
    <source>
        <dbReference type="EMBL" id="VDK38953.1"/>
    </source>
</evidence>
<proteinExistence type="predicted"/>
<accession>A0A183D3L2</accession>
<organism evidence="3">
    <name type="scientific">Gongylonema pulchrum</name>
    <dbReference type="NCBI Taxonomy" id="637853"/>
    <lineage>
        <taxon>Eukaryota</taxon>
        <taxon>Metazoa</taxon>
        <taxon>Ecdysozoa</taxon>
        <taxon>Nematoda</taxon>
        <taxon>Chromadorea</taxon>
        <taxon>Rhabditida</taxon>
        <taxon>Spirurina</taxon>
        <taxon>Spiruromorpha</taxon>
        <taxon>Spiruroidea</taxon>
        <taxon>Gongylonematidae</taxon>
        <taxon>Gongylonema</taxon>
    </lineage>
</organism>
<keyword evidence="2" id="KW-1185">Reference proteome</keyword>